<feature type="domain" description="ABC transmembrane type-1" evidence="12">
    <location>
        <begin position="159"/>
        <end position="367"/>
    </location>
</feature>
<accession>A0A1I5DTB8</accession>
<evidence type="ECO:0000313" key="14">
    <source>
        <dbReference type="Proteomes" id="UP000198867"/>
    </source>
</evidence>
<feature type="transmembrane region" description="Helical" evidence="10">
    <location>
        <begin position="196"/>
        <end position="223"/>
    </location>
</feature>
<evidence type="ECO:0000256" key="3">
    <source>
        <dbReference type="ARBA" id="ARBA00007069"/>
    </source>
</evidence>
<feature type="transmembrane region" description="Helical" evidence="10">
    <location>
        <begin position="155"/>
        <end position="184"/>
    </location>
</feature>
<dbReference type="Pfam" id="PF00528">
    <property type="entry name" value="BPD_transp_1"/>
    <property type="match status" value="1"/>
</dbReference>
<dbReference type="CDD" id="cd06261">
    <property type="entry name" value="TM_PBP2"/>
    <property type="match status" value="1"/>
</dbReference>
<feature type="transmembrane region" description="Helical" evidence="10">
    <location>
        <begin position="46"/>
        <end position="67"/>
    </location>
</feature>
<name>A0A1I5DTB8_9MICO</name>
<dbReference type="GO" id="GO:0035435">
    <property type="term" value="P:phosphate ion transmembrane transport"/>
    <property type="evidence" value="ECO:0007669"/>
    <property type="project" value="InterPro"/>
</dbReference>
<dbReference type="SUPFAM" id="SSF161098">
    <property type="entry name" value="MetI-like"/>
    <property type="match status" value="1"/>
</dbReference>
<feature type="compositionally biased region" description="Gly residues" evidence="11">
    <location>
        <begin position="16"/>
        <end position="28"/>
    </location>
</feature>
<comment type="similarity">
    <text evidence="3 10">Belongs to the binding-protein-dependent transport system permease family. CysTW subfamily.</text>
</comment>
<comment type="function">
    <text evidence="1">Part of the binding-protein-dependent transport system for phosphate; probably responsible for the translocation of the substrate across the membrane.</text>
</comment>
<feature type="transmembrane region" description="Helical" evidence="10">
    <location>
        <begin position="73"/>
        <end position="95"/>
    </location>
</feature>
<proteinExistence type="inferred from homology"/>
<dbReference type="InterPro" id="IPR000515">
    <property type="entry name" value="MetI-like"/>
</dbReference>
<dbReference type="Gene3D" id="1.10.3720.10">
    <property type="entry name" value="MetI-like"/>
    <property type="match status" value="1"/>
</dbReference>
<evidence type="ECO:0000313" key="13">
    <source>
        <dbReference type="EMBL" id="SFO02463.1"/>
    </source>
</evidence>
<dbReference type="PROSITE" id="PS50928">
    <property type="entry name" value="ABC_TM1"/>
    <property type="match status" value="1"/>
</dbReference>
<sequence>MAQTETAPLQRSGPASGSGQGSKPGTGSGAMPNVYASGRLGKSVPWIVLGASLLVSIAIFALVQVASGGGFNVAGAVVLTGVLNGVAIYLTALLVEGGRQAKDRLVTTLVSSAFIIALAPLVSLFITVLSRGTARFDVQLFTESMRNVVGEGGGALHAIVGTLIMTGIAALISVPIGLLTSIYLVEYGRGALARAITFFVDVMTGIPSIVAGLFAYALFAIFFGPGIRLGIAGAVALSVLMIPVVVRSSEEMLRLVPNELREAAFALGVPKWLTILKVVLPTSIAGITTGVMLAIARVIGETAPLLVAAGFTANMNYNPFDGRMQSLPVFVYSSYVSQGTDAQAYLDRAWAAALTLILIVMALNLIARLVARAFSPKLGR</sequence>
<feature type="transmembrane region" description="Helical" evidence="10">
    <location>
        <begin position="229"/>
        <end position="246"/>
    </location>
</feature>
<gene>
    <name evidence="13" type="ORF">SAMN05216219_3067</name>
</gene>
<dbReference type="PANTHER" id="PTHR42922">
    <property type="entry name" value="PHOSPHATE TRANSPORT SYSTEM PERMEASE PROTEIN PSTA"/>
    <property type="match status" value="1"/>
</dbReference>
<protein>
    <recommendedName>
        <fullName evidence="10">Phosphate transport system permease protein PstA</fullName>
    </recommendedName>
</protein>
<feature type="transmembrane region" description="Helical" evidence="10">
    <location>
        <begin position="349"/>
        <end position="371"/>
    </location>
</feature>
<dbReference type="AlphaFoldDB" id="A0A1I5DTB8"/>
<dbReference type="STRING" id="995034.SAMN05216219_3067"/>
<feature type="transmembrane region" description="Helical" evidence="10">
    <location>
        <begin position="107"/>
        <end position="129"/>
    </location>
</feature>
<comment type="subcellular location">
    <subcellularLocation>
        <location evidence="2 10">Cell membrane</location>
        <topology evidence="2 10">Multi-pass membrane protein</topology>
    </subcellularLocation>
</comment>
<keyword evidence="7 10" id="KW-0812">Transmembrane</keyword>
<organism evidence="13 14">
    <name type="scientific">Mycetocola miduiensis</name>
    <dbReference type="NCBI Taxonomy" id="995034"/>
    <lineage>
        <taxon>Bacteria</taxon>
        <taxon>Bacillati</taxon>
        <taxon>Actinomycetota</taxon>
        <taxon>Actinomycetes</taxon>
        <taxon>Micrococcales</taxon>
        <taxon>Microbacteriaceae</taxon>
        <taxon>Mycetocola</taxon>
    </lineage>
</organism>
<evidence type="ECO:0000259" key="12">
    <source>
        <dbReference type="PROSITE" id="PS50928"/>
    </source>
</evidence>
<dbReference type="GO" id="GO:0005886">
    <property type="term" value="C:plasma membrane"/>
    <property type="evidence" value="ECO:0007669"/>
    <property type="project" value="UniProtKB-SubCell"/>
</dbReference>
<evidence type="ECO:0000256" key="10">
    <source>
        <dbReference type="RuleBase" id="RU363043"/>
    </source>
</evidence>
<dbReference type="EMBL" id="FOVM01000011">
    <property type="protein sequence ID" value="SFO02463.1"/>
    <property type="molecule type" value="Genomic_DNA"/>
</dbReference>
<dbReference type="GO" id="GO:0005315">
    <property type="term" value="F:phosphate transmembrane transporter activity"/>
    <property type="evidence" value="ECO:0007669"/>
    <property type="project" value="InterPro"/>
</dbReference>
<evidence type="ECO:0000256" key="6">
    <source>
        <dbReference type="ARBA" id="ARBA00022592"/>
    </source>
</evidence>
<evidence type="ECO:0000256" key="1">
    <source>
        <dbReference type="ARBA" id="ARBA00003510"/>
    </source>
</evidence>
<evidence type="ECO:0000256" key="8">
    <source>
        <dbReference type="ARBA" id="ARBA00022989"/>
    </source>
</evidence>
<evidence type="ECO:0000256" key="5">
    <source>
        <dbReference type="ARBA" id="ARBA00022475"/>
    </source>
</evidence>
<evidence type="ECO:0000256" key="4">
    <source>
        <dbReference type="ARBA" id="ARBA00022448"/>
    </source>
</evidence>
<keyword evidence="14" id="KW-1185">Reference proteome</keyword>
<evidence type="ECO:0000256" key="7">
    <source>
        <dbReference type="ARBA" id="ARBA00022692"/>
    </source>
</evidence>
<evidence type="ECO:0000256" key="11">
    <source>
        <dbReference type="SAM" id="MobiDB-lite"/>
    </source>
</evidence>
<feature type="region of interest" description="Disordered" evidence="11">
    <location>
        <begin position="1"/>
        <end position="28"/>
    </location>
</feature>
<dbReference type="InterPro" id="IPR035906">
    <property type="entry name" value="MetI-like_sf"/>
</dbReference>
<feature type="transmembrane region" description="Helical" evidence="10">
    <location>
        <begin position="278"/>
        <end position="299"/>
    </location>
</feature>
<dbReference type="InterPro" id="IPR005672">
    <property type="entry name" value="Phosphate_PstA"/>
</dbReference>
<reference evidence="14" key="1">
    <citation type="submission" date="2016-10" db="EMBL/GenBank/DDBJ databases">
        <authorList>
            <person name="Varghese N."/>
            <person name="Submissions S."/>
        </authorList>
    </citation>
    <scope>NUCLEOTIDE SEQUENCE [LARGE SCALE GENOMIC DNA]</scope>
    <source>
        <strain evidence="14">CGMCC 1.11101</strain>
    </source>
</reference>
<keyword evidence="9 10" id="KW-0472">Membrane</keyword>
<dbReference type="Proteomes" id="UP000198867">
    <property type="component" value="Unassembled WGS sequence"/>
</dbReference>
<dbReference type="PANTHER" id="PTHR42922:SF1">
    <property type="entry name" value="PHOSPHATE TRANSPORT SYSTEM PERMEASE PROTEIN PSTA"/>
    <property type="match status" value="1"/>
</dbReference>
<feature type="compositionally biased region" description="Polar residues" evidence="11">
    <location>
        <begin position="1"/>
        <end position="15"/>
    </location>
</feature>
<keyword evidence="6" id="KW-0592">Phosphate transport</keyword>
<keyword evidence="8 10" id="KW-1133">Transmembrane helix</keyword>
<keyword evidence="5 10" id="KW-1003">Cell membrane</keyword>
<dbReference type="NCBIfam" id="TIGR00974">
    <property type="entry name" value="3a0107s02c"/>
    <property type="match status" value="1"/>
</dbReference>
<evidence type="ECO:0000256" key="9">
    <source>
        <dbReference type="ARBA" id="ARBA00023136"/>
    </source>
</evidence>
<keyword evidence="4" id="KW-0813">Transport</keyword>
<evidence type="ECO:0000256" key="2">
    <source>
        <dbReference type="ARBA" id="ARBA00004651"/>
    </source>
</evidence>
<dbReference type="InterPro" id="IPR051408">
    <property type="entry name" value="Phosphate_transprt_permease"/>
</dbReference>